<feature type="domain" description="Winged helix-turn helix" evidence="2">
    <location>
        <begin position="84"/>
        <end position="132"/>
    </location>
</feature>
<dbReference type="InterPro" id="IPR009057">
    <property type="entry name" value="Homeodomain-like_sf"/>
</dbReference>
<protein>
    <submittedName>
        <fullName evidence="3">DDE superfamily endonuclease CENP-B-like protein</fullName>
    </submittedName>
</protein>
<dbReference type="Gene3D" id="3.30.420.10">
    <property type="entry name" value="Ribonuclease H-like superfamily/Ribonuclease H"/>
    <property type="match status" value="1"/>
</dbReference>
<proteinExistence type="predicted"/>
<dbReference type="Proteomes" id="UP000007129">
    <property type="component" value="Unassembled WGS sequence"/>
</dbReference>
<dbReference type="SUPFAM" id="SSF46689">
    <property type="entry name" value="Homeodomain-like"/>
    <property type="match status" value="1"/>
</dbReference>
<dbReference type="PANTHER" id="PTHR46564">
    <property type="entry name" value="TRANSPOSASE"/>
    <property type="match status" value="1"/>
</dbReference>
<keyword evidence="3" id="KW-0378">Hydrolase</keyword>
<reference evidence="3 4" key="1">
    <citation type="journal article" date="2012" name="BMC Genomics">
        <title>Tools to kill: Genome of one of the most destructive plant pathogenic fungi Macrophomina phaseolina.</title>
        <authorList>
            <person name="Islam M.S."/>
            <person name="Haque M.S."/>
            <person name="Islam M.M."/>
            <person name="Emdad E.M."/>
            <person name="Halim A."/>
            <person name="Hossen Q.M.M."/>
            <person name="Hossain M.Z."/>
            <person name="Ahmed B."/>
            <person name="Rahim S."/>
            <person name="Rahman M.S."/>
            <person name="Alam M.M."/>
            <person name="Hou S."/>
            <person name="Wan X."/>
            <person name="Saito J.A."/>
            <person name="Alam M."/>
        </authorList>
    </citation>
    <scope>NUCLEOTIDE SEQUENCE [LARGE SCALE GENOMIC DNA]</scope>
    <source>
        <strain evidence="3 4">MS6</strain>
    </source>
</reference>
<evidence type="ECO:0000313" key="3">
    <source>
        <dbReference type="EMBL" id="EKG09043.1"/>
    </source>
</evidence>
<dbReference type="InterPro" id="IPR025959">
    <property type="entry name" value="Winged_HTH_dom"/>
</dbReference>
<dbReference type="AlphaFoldDB" id="K2R4F9"/>
<dbReference type="EMBL" id="AHHD01000800">
    <property type="protein sequence ID" value="EKG09043.1"/>
    <property type="molecule type" value="Genomic_DNA"/>
</dbReference>
<dbReference type="OrthoDB" id="5386133at2759"/>
<dbReference type="GO" id="GO:0003676">
    <property type="term" value="F:nucleic acid binding"/>
    <property type="evidence" value="ECO:0007669"/>
    <property type="project" value="InterPro"/>
</dbReference>
<name>K2R4F9_MACPH</name>
<organism evidence="3 4">
    <name type="scientific">Macrophomina phaseolina (strain MS6)</name>
    <name type="common">Charcoal rot fungus</name>
    <dbReference type="NCBI Taxonomy" id="1126212"/>
    <lineage>
        <taxon>Eukaryota</taxon>
        <taxon>Fungi</taxon>
        <taxon>Dikarya</taxon>
        <taxon>Ascomycota</taxon>
        <taxon>Pezizomycotina</taxon>
        <taxon>Dothideomycetes</taxon>
        <taxon>Dothideomycetes incertae sedis</taxon>
        <taxon>Botryosphaeriales</taxon>
        <taxon>Botryosphaeriaceae</taxon>
        <taxon>Macrophomina</taxon>
    </lineage>
</organism>
<accession>K2R4F9</accession>
<dbReference type="VEuPathDB" id="FungiDB:MPH_13978"/>
<dbReference type="InterPro" id="IPR047655">
    <property type="entry name" value="Transpos_IS630-like"/>
</dbReference>
<dbReference type="NCBIfam" id="NF033545">
    <property type="entry name" value="transpos_IS630"/>
    <property type="match status" value="1"/>
</dbReference>
<feature type="domain" description="Tc1-like transposase DDE" evidence="1">
    <location>
        <begin position="179"/>
        <end position="266"/>
    </location>
</feature>
<dbReference type="HOGENOM" id="CLU_056788_1_1_1"/>
<evidence type="ECO:0000313" key="4">
    <source>
        <dbReference type="Proteomes" id="UP000007129"/>
    </source>
</evidence>
<dbReference type="InterPro" id="IPR038717">
    <property type="entry name" value="Tc1-like_DDE_dom"/>
</dbReference>
<dbReference type="InterPro" id="IPR012337">
    <property type="entry name" value="RNaseH-like_sf"/>
</dbReference>
<keyword evidence="3" id="KW-0540">Nuclease</keyword>
<dbReference type="Pfam" id="PF13358">
    <property type="entry name" value="DDE_3"/>
    <property type="match status" value="1"/>
</dbReference>
<gene>
    <name evidence="3" type="ORF">MPH_13978</name>
</gene>
<dbReference type="InterPro" id="IPR036397">
    <property type="entry name" value="RNaseH_sf"/>
</dbReference>
<dbReference type="STRING" id="1126212.K2R4F9"/>
<dbReference type="PANTHER" id="PTHR46564:SF1">
    <property type="entry name" value="TRANSPOSASE"/>
    <property type="match status" value="1"/>
</dbReference>
<dbReference type="Pfam" id="PF13592">
    <property type="entry name" value="HTH_33"/>
    <property type="match status" value="1"/>
</dbReference>
<dbReference type="eggNOG" id="ENOG502S808">
    <property type="taxonomic scope" value="Eukaryota"/>
</dbReference>
<sequence length="336" mass="39215">MPQKLHPEVVDEIVSVIRRGFTPSQVHAEFPGVGKRTIERFTRNTRNFGVPYLPEGRHGCKPIITPEIEEDLSQLLAAKPTMYLDEIKWYLEENWDISPSETTIWRKLHQAGFRKKVTQRISNKRDPVEREEHYQFIRQFDEEDLVFADEAGAHEGTLKRRTGWAPRAYAVDGYLEGTLVHHGSVTADLFLGWLETTVLPQMNPAPGPRSVLILDNLKAHHDQRIKNACADNGVILKYLPRYSPDFNPIELSFHLLKQWMRKHRDWSPEWGSPDYERNFEKFIDIALQSFLEGVDNQELFRKCYVRTRNDPEYLEFAQLNDPEEEWSVPYAMPLAS</sequence>
<dbReference type="SUPFAM" id="SSF53098">
    <property type="entry name" value="Ribonuclease H-like"/>
    <property type="match status" value="1"/>
</dbReference>
<keyword evidence="3" id="KW-0255">Endonuclease</keyword>
<comment type="caution">
    <text evidence="3">The sequence shown here is derived from an EMBL/GenBank/DDBJ whole genome shotgun (WGS) entry which is preliminary data.</text>
</comment>
<evidence type="ECO:0000259" key="2">
    <source>
        <dbReference type="Pfam" id="PF13592"/>
    </source>
</evidence>
<dbReference type="GO" id="GO:0004519">
    <property type="term" value="F:endonuclease activity"/>
    <property type="evidence" value="ECO:0007669"/>
    <property type="project" value="UniProtKB-KW"/>
</dbReference>
<dbReference type="InParanoid" id="K2R4F9"/>
<evidence type="ECO:0000259" key="1">
    <source>
        <dbReference type="Pfam" id="PF13358"/>
    </source>
</evidence>